<dbReference type="SUPFAM" id="SSF52402">
    <property type="entry name" value="Adenine nucleotide alpha hydrolases-like"/>
    <property type="match status" value="1"/>
</dbReference>
<name>A0ABP7PEH7_9SPHI</name>
<dbReference type="PRINTS" id="PR01438">
    <property type="entry name" value="UNVRSLSTRESS"/>
</dbReference>
<dbReference type="PANTHER" id="PTHR46268">
    <property type="entry name" value="STRESS RESPONSE PROTEIN NHAX"/>
    <property type="match status" value="1"/>
</dbReference>
<proteinExistence type="inferred from homology"/>
<evidence type="ECO:0000313" key="4">
    <source>
        <dbReference type="Proteomes" id="UP001500742"/>
    </source>
</evidence>
<evidence type="ECO:0000259" key="2">
    <source>
        <dbReference type="Pfam" id="PF00582"/>
    </source>
</evidence>
<keyword evidence="4" id="KW-1185">Reference proteome</keyword>
<dbReference type="Proteomes" id="UP001500742">
    <property type="component" value="Unassembled WGS sequence"/>
</dbReference>
<gene>
    <name evidence="3" type="ORF">GCM10022210_10770</name>
</gene>
<reference evidence="4" key="1">
    <citation type="journal article" date="2019" name="Int. J. Syst. Evol. Microbiol.">
        <title>The Global Catalogue of Microorganisms (GCM) 10K type strain sequencing project: providing services to taxonomists for standard genome sequencing and annotation.</title>
        <authorList>
            <consortium name="The Broad Institute Genomics Platform"/>
            <consortium name="The Broad Institute Genome Sequencing Center for Infectious Disease"/>
            <person name="Wu L."/>
            <person name="Ma J."/>
        </authorList>
    </citation>
    <scope>NUCLEOTIDE SEQUENCE [LARGE SCALE GENOMIC DNA]</scope>
    <source>
        <strain evidence="4">JCM 16601</strain>
    </source>
</reference>
<dbReference type="CDD" id="cd00293">
    <property type="entry name" value="USP-like"/>
    <property type="match status" value="1"/>
</dbReference>
<dbReference type="InterPro" id="IPR006015">
    <property type="entry name" value="Universal_stress_UspA"/>
</dbReference>
<dbReference type="RefSeq" id="WP_259090989.1">
    <property type="nucleotide sequence ID" value="NZ_BAAAZC010000007.1"/>
</dbReference>
<evidence type="ECO:0000313" key="3">
    <source>
        <dbReference type="EMBL" id="GAA3964247.1"/>
    </source>
</evidence>
<comment type="caution">
    <text evidence="3">The sequence shown here is derived from an EMBL/GenBank/DDBJ whole genome shotgun (WGS) entry which is preliminary data.</text>
</comment>
<evidence type="ECO:0000256" key="1">
    <source>
        <dbReference type="ARBA" id="ARBA00008791"/>
    </source>
</evidence>
<dbReference type="InterPro" id="IPR014729">
    <property type="entry name" value="Rossmann-like_a/b/a_fold"/>
</dbReference>
<dbReference type="Gene3D" id="3.40.50.620">
    <property type="entry name" value="HUPs"/>
    <property type="match status" value="1"/>
</dbReference>
<organism evidence="3 4">
    <name type="scientific">Mucilaginibacter dorajii</name>
    <dbReference type="NCBI Taxonomy" id="692994"/>
    <lineage>
        <taxon>Bacteria</taxon>
        <taxon>Pseudomonadati</taxon>
        <taxon>Bacteroidota</taxon>
        <taxon>Sphingobacteriia</taxon>
        <taxon>Sphingobacteriales</taxon>
        <taxon>Sphingobacteriaceae</taxon>
        <taxon>Mucilaginibacter</taxon>
    </lineage>
</organism>
<comment type="similarity">
    <text evidence="1">Belongs to the universal stress protein A family.</text>
</comment>
<dbReference type="PANTHER" id="PTHR46268:SF6">
    <property type="entry name" value="UNIVERSAL STRESS PROTEIN UP12"/>
    <property type="match status" value="1"/>
</dbReference>
<sequence>MKISKILIGIDDSAYARNAAAYGFDIAHSYNAVVGLVHIIEPMIFQPDPSDSLTGMSMGTTLGVEQAELLDIQAKQSSLVIDGIKREYAGDLEVTSFTEFDVTANGIINCAKQFGANLIVLGTHNRSGLDRLLMGSVAEDVVRHSPIPVLVVPFAG</sequence>
<dbReference type="Pfam" id="PF00582">
    <property type="entry name" value="Usp"/>
    <property type="match status" value="1"/>
</dbReference>
<dbReference type="EMBL" id="BAAAZC010000007">
    <property type="protein sequence ID" value="GAA3964247.1"/>
    <property type="molecule type" value="Genomic_DNA"/>
</dbReference>
<protein>
    <submittedName>
        <fullName evidence="3">Universal stress protein</fullName>
    </submittedName>
</protein>
<feature type="domain" description="UspA" evidence="2">
    <location>
        <begin position="4"/>
        <end position="153"/>
    </location>
</feature>
<dbReference type="InterPro" id="IPR006016">
    <property type="entry name" value="UspA"/>
</dbReference>
<accession>A0ABP7PEH7</accession>